<keyword evidence="2" id="KW-1185">Reference proteome</keyword>
<dbReference type="Proteomes" id="UP001164712">
    <property type="component" value="Chromosome"/>
</dbReference>
<organism evidence="1 2">
    <name type="scientific">Rouxiella chamberiensis</name>
    <dbReference type="NCBI Taxonomy" id="1513468"/>
    <lineage>
        <taxon>Bacteria</taxon>
        <taxon>Pseudomonadati</taxon>
        <taxon>Pseudomonadota</taxon>
        <taxon>Gammaproteobacteria</taxon>
        <taxon>Enterobacterales</taxon>
        <taxon>Yersiniaceae</taxon>
        <taxon>Rouxiella</taxon>
    </lineage>
</organism>
<gene>
    <name evidence="1" type="ORF">O1V66_05115</name>
</gene>
<sequence>MNNPLLTIPLEDYEGHMALPDVGQAQMLANEFELLLKSHAPNSSARS</sequence>
<name>A0ABY7HTA9_9GAMM</name>
<accession>A0ABY7HTA9</accession>
<proteinExistence type="predicted"/>
<evidence type="ECO:0000313" key="1">
    <source>
        <dbReference type="EMBL" id="WAT02066.1"/>
    </source>
</evidence>
<protein>
    <submittedName>
        <fullName evidence="1">Uncharacterized protein</fullName>
    </submittedName>
</protein>
<dbReference type="RefSeq" id="WP_160292256.1">
    <property type="nucleotide sequence ID" value="NZ_CP114058.1"/>
</dbReference>
<dbReference type="EMBL" id="CP114058">
    <property type="protein sequence ID" value="WAT02066.1"/>
    <property type="molecule type" value="Genomic_DNA"/>
</dbReference>
<reference evidence="1" key="1">
    <citation type="submission" date="2022-12" db="EMBL/GenBank/DDBJ databases">
        <title>Complete genome sequence of an Australian strain of Rouxiella badensis DAR84756 and resolution of the R. badensis DSM100043 and R. chamberiensis DSM28324 genomes.</title>
        <authorList>
            <person name="Paul S."/>
            <person name="Anderson P.J."/>
            <person name="Maynard G."/>
            <person name="Dyall-Smith M."/>
            <person name="Kudinha T."/>
        </authorList>
    </citation>
    <scope>NUCLEOTIDE SEQUENCE</scope>
    <source>
        <strain evidence="1">DSM 28324</strain>
    </source>
</reference>
<evidence type="ECO:0000313" key="2">
    <source>
        <dbReference type="Proteomes" id="UP001164712"/>
    </source>
</evidence>